<protein>
    <recommendedName>
        <fullName evidence="5">Secreted protein</fullName>
    </recommendedName>
</protein>
<evidence type="ECO:0000313" key="3">
    <source>
        <dbReference type="EMBL" id="MFC7275824.1"/>
    </source>
</evidence>
<evidence type="ECO:0000256" key="1">
    <source>
        <dbReference type="SAM" id="MobiDB-lite"/>
    </source>
</evidence>
<reference evidence="4" key="1">
    <citation type="journal article" date="2019" name="Int. J. Syst. Evol. Microbiol.">
        <title>The Global Catalogue of Microorganisms (GCM) 10K type strain sequencing project: providing services to taxonomists for standard genome sequencing and annotation.</title>
        <authorList>
            <consortium name="The Broad Institute Genomics Platform"/>
            <consortium name="The Broad Institute Genome Sequencing Center for Infectious Disease"/>
            <person name="Wu L."/>
            <person name="Ma J."/>
        </authorList>
    </citation>
    <scope>NUCLEOTIDE SEQUENCE [LARGE SCALE GENOMIC DNA]</scope>
    <source>
        <strain evidence="4">XZYJT-10</strain>
    </source>
</reference>
<evidence type="ECO:0000256" key="2">
    <source>
        <dbReference type="SAM" id="SignalP"/>
    </source>
</evidence>
<sequence>MVARALVVPLLAALVAPPSATATSAAMSSLLCAAAAAPRNAGRTVWFDRGDNRPAGNPGGDFPTGR</sequence>
<accession>A0ABW2HSM7</accession>
<feature type="region of interest" description="Disordered" evidence="1">
    <location>
        <begin position="44"/>
        <end position="66"/>
    </location>
</feature>
<evidence type="ECO:0008006" key="5">
    <source>
        <dbReference type="Google" id="ProtNLM"/>
    </source>
</evidence>
<feature type="chain" id="PRO_5047068853" description="Secreted protein" evidence="2">
    <location>
        <begin position="23"/>
        <end position="66"/>
    </location>
</feature>
<proteinExistence type="predicted"/>
<name>A0ABW2HSM7_9ACTN</name>
<gene>
    <name evidence="3" type="ORF">ACFQS1_17680</name>
</gene>
<dbReference type="Proteomes" id="UP001596548">
    <property type="component" value="Unassembled WGS sequence"/>
</dbReference>
<dbReference type="RefSeq" id="WP_378969369.1">
    <property type="nucleotide sequence ID" value="NZ_JBHTBJ010000011.1"/>
</dbReference>
<keyword evidence="2" id="KW-0732">Signal</keyword>
<comment type="caution">
    <text evidence="3">The sequence shown here is derived from an EMBL/GenBank/DDBJ whole genome shotgun (WGS) entry which is preliminary data.</text>
</comment>
<evidence type="ECO:0000313" key="4">
    <source>
        <dbReference type="Proteomes" id="UP001596548"/>
    </source>
</evidence>
<feature type="signal peptide" evidence="2">
    <location>
        <begin position="1"/>
        <end position="22"/>
    </location>
</feature>
<keyword evidence="4" id="KW-1185">Reference proteome</keyword>
<dbReference type="EMBL" id="JBHTBJ010000011">
    <property type="protein sequence ID" value="MFC7275824.1"/>
    <property type="molecule type" value="Genomic_DNA"/>
</dbReference>
<organism evidence="3 4">
    <name type="scientific">Paractinoplanes rhizophilus</name>
    <dbReference type="NCBI Taxonomy" id="1416877"/>
    <lineage>
        <taxon>Bacteria</taxon>
        <taxon>Bacillati</taxon>
        <taxon>Actinomycetota</taxon>
        <taxon>Actinomycetes</taxon>
        <taxon>Micromonosporales</taxon>
        <taxon>Micromonosporaceae</taxon>
        <taxon>Paractinoplanes</taxon>
    </lineage>
</organism>